<feature type="region of interest" description="Disordered" evidence="1">
    <location>
        <begin position="97"/>
        <end position="122"/>
    </location>
</feature>
<protein>
    <submittedName>
        <fullName evidence="2">Hemin uptake protein</fullName>
    </submittedName>
</protein>
<gene>
    <name evidence="2" type="ORF">SHM7688_01583</name>
</gene>
<dbReference type="InterPro" id="IPR019600">
    <property type="entry name" value="Hemin_uptake_protein_HemP"/>
</dbReference>
<dbReference type="EMBL" id="CYPW01000013">
    <property type="protein sequence ID" value="CUH52143.1"/>
    <property type="molecule type" value="Genomic_DNA"/>
</dbReference>
<dbReference type="AlphaFoldDB" id="A0A0P1EPV3"/>
<organism evidence="2 3">
    <name type="scientific">Shimia marina</name>
    <dbReference type="NCBI Taxonomy" id="321267"/>
    <lineage>
        <taxon>Bacteria</taxon>
        <taxon>Pseudomonadati</taxon>
        <taxon>Pseudomonadota</taxon>
        <taxon>Alphaproteobacteria</taxon>
        <taxon>Rhodobacterales</taxon>
        <taxon>Roseobacteraceae</taxon>
    </lineage>
</organism>
<sequence>MSRQKKRILSVQRIKRRKTRYSPQTDIFDAARILFHQKILIKAEYFLLRKFARGKVDKKTLIDISDYLNQINLILSGCIERVRITLRETALTTSKKGVTATKTDTAMTDRPSSPSSNEPPVHVAEELTNGGNLARIRLDEAEYTLRITRQGKLILTK</sequence>
<keyword evidence="3" id="KW-1185">Reference proteome</keyword>
<accession>A0A0P1EPV3</accession>
<feature type="compositionally biased region" description="Polar residues" evidence="1">
    <location>
        <begin position="97"/>
        <end position="118"/>
    </location>
</feature>
<dbReference type="Gene3D" id="2.10.70.10">
    <property type="entry name" value="Complement Module, domain 1"/>
    <property type="match status" value="1"/>
</dbReference>
<dbReference type="Pfam" id="PF10636">
    <property type="entry name" value="hemP"/>
    <property type="match status" value="1"/>
</dbReference>
<reference evidence="2 3" key="1">
    <citation type="submission" date="2015-09" db="EMBL/GenBank/DDBJ databases">
        <authorList>
            <consortium name="Swine Surveillance"/>
        </authorList>
    </citation>
    <scope>NUCLEOTIDE SEQUENCE [LARGE SCALE GENOMIC DNA]</scope>
    <source>
        <strain evidence="2 3">CECT 7688</strain>
    </source>
</reference>
<evidence type="ECO:0000313" key="2">
    <source>
        <dbReference type="EMBL" id="CUH52143.1"/>
    </source>
</evidence>
<evidence type="ECO:0000313" key="3">
    <source>
        <dbReference type="Proteomes" id="UP000054823"/>
    </source>
</evidence>
<dbReference type="STRING" id="321267.SHM7688_01583"/>
<name>A0A0P1EPV3_9RHOB</name>
<evidence type="ECO:0000256" key="1">
    <source>
        <dbReference type="SAM" id="MobiDB-lite"/>
    </source>
</evidence>
<dbReference type="Proteomes" id="UP000054823">
    <property type="component" value="Unassembled WGS sequence"/>
</dbReference>
<proteinExistence type="predicted"/>